<dbReference type="EMBL" id="JBHSBN010000006">
    <property type="protein sequence ID" value="MFC4106589.1"/>
    <property type="molecule type" value="Genomic_DNA"/>
</dbReference>
<evidence type="ECO:0000256" key="1">
    <source>
        <dbReference type="SAM" id="MobiDB-lite"/>
    </source>
</evidence>
<proteinExistence type="predicted"/>
<protein>
    <submittedName>
        <fullName evidence="2">Uncharacterized protein</fullName>
    </submittedName>
</protein>
<organism evidence="2 3">
    <name type="scientific">Micromonospora zhanjiangensis</name>
    <dbReference type="NCBI Taxonomy" id="1522057"/>
    <lineage>
        <taxon>Bacteria</taxon>
        <taxon>Bacillati</taxon>
        <taxon>Actinomycetota</taxon>
        <taxon>Actinomycetes</taxon>
        <taxon>Micromonosporales</taxon>
        <taxon>Micromonosporaceae</taxon>
        <taxon>Micromonospora</taxon>
    </lineage>
</organism>
<feature type="compositionally biased region" description="Low complexity" evidence="1">
    <location>
        <begin position="47"/>
        <end position="58"/>
    </location>
</feature>
<gene>
    <name evidence="2" type="ORF">ACFOX0_11655</name>
</gene>
<dbReference type="Proteomes" id="UP001595868">
    <property type="component" value="Unassembled WGS sequence"/>
</dbReference>
<evidence type="ECO:0000313" key="3">
    <source>
        <dbReference type="Proteomes" id="UP001595868"/>
    </source>
</evidence>
<dbReference type="RefSeq" id="WP_377544655.1">
    <property type="nucleotide sequence ID" value="NZ_JBHSBN010000006.1"/>
</dbReference>
<feature type="region of interest" description="Disordered" evidence="1">
    <location>
        <begin position="34"/>
        <end position="76"/>
    </location>
</feature>
<keyword evidence="3" id="KW-1185">Reference proteome</keyword>
<comment type="caution">
    <text evidence="2">The sequence shown here is derived from an EMBL/GenBank/DDBJ whole genome shotgun (WGS) entry which is preliminary data.</text>
</comment>
<accession>A0ABV8KKQ7</accession>
<sequence>MVRATPAKPVPVAGTGVVVVLLCLSALAGCGTPPELTEPTGDPPRPTVSSPVPSASVPTDAGSATRPTLPPAVPTPTTGGLVATACAGGPSGQQVVSLLRDRGLLPGGARPTVSRGPLCADDWQYSVVQVPDREPLQVVSTGRPGALTLVTAGTDVCDARVRATAPAGIRQLACEGGPALPPPA</sequence>
<dbReference type="PROSITE" id="PS51257">
    <property type="entry name" value="PROKAR_LIPOPROTEIN"/>
    <property type="match status" value="1"/>
</dbReference>
<evidence type="ECO:0000313" key="2">
    <source>
        <dbReference type="EMBL" id="MFC4106589.1"/>
    </source>
</evidence>
<name>A0ABV8KKQ7_9ACTN</name>
<reference evidence="3" key="1">
    <citation type="journal article" date="2019" name="Int. J. Syst. Evol. Microbiol.">
        <title>The Global Catalogue of Microorganisms (GCM) 10K type strain sequencing project: providing services to taxonomists for standard genome sequencing and annotation.</title>
        <authorList>
            <consortium name="The Broad Institute Genomics Platform"/>
            <consortium name="The Broad Institute Genome Sequencing Center for Infectious Disease"/>
            <person name="Wu L."/>
            <person name="Ma J."/>
        </authorList>
    </citation>
    <scope>NUCLEOTIDE SEQUENCE [LARGE SCALE GENOMIC DNA]</scope>
    <source>
        <strain evidence="3">2902at01</strain>
    </source>
</reference>